<keyword evidence="5" id="KW-1185">Reference proteome</keyword>
<dbReference type="Gene3D" id="2.60.120.600">
    <property type="entry name" value="Domain of unknown function DUF1214, C-terminal domain"/>
    <property type="match status" value="1"/>
</dbReference>
<organism evidence="4 5">
    <name type="scientific">Maioricimonas rarisocia</name>
    <dbReference type="NCBI Taxonomy" id="2528026"/>
    <lineage>
        <taxon>Bacteria</taxon>
        <taxon>Pseudomonadati</taxon>
        <taxon>Planctomycetota</taxon>
        <taxon>Planctomycetia</taxon>
        <taxon>Planctomycetales</taxon>
        <taxon>Planctomycetaceae</taxon>
        <taxon>Maioricimonas</taxon>
    </lineage>
</organism>
<dbReference type="InterPro" id="IPR037050">
    <property type="entry name" value="DUF1254_sf"/>
</dbReference>
<feature type="domain" description="DUF1254" evidence="3">
    <location>
        <begin position="110"/>
        <end position="229"/>
    </location>
</feature>
<dbReference type="OrthoDB" id="272779at2"/>
<dbReference type="Proteomes" id="UP000320496">
    <property type="component" value="Chromosome"/>
</dbReference>
<dbReference type="KEGG" id="mri:Mal4_18080"/>
<evidence type="ECO:0000259" key="3">
    <source>
        <dbReference type="Pfam" id="PF06863"/>
    </source>
</evidence>
<proteinExistence type="predicted"/>
<dbReference type="Pfam" id="PF06742">
    <property type="entry name" value="DUF1214"/>
    <property type="match status" value="1"/>
</dbReference>
<dbReference type="AlphaFoldDB" id="A0A517Z4W3"/>
<reference evidence="4 5" key="1">
    <citation type="submission" date="2019-02" db="EMBL/GenBank/DDBJ databases">
        <title>Deep-cultivation of Planctomycetes and their phenomic and genomic characterization uncovers novel biology.</title>
        <authorList>
            <person name="Wiegand S."/>
            <person name="Jogler M."/>
            <person name="Boedeker C."/>
            <person name="Pinto D."/>
            <person name="Vollmers J."/>
            <person name="Rivas-Marin E."/>
            <person name="Kohn T."/>
            <person name="Peeters S.H."/>
            <person name="Heuer A."/>
            <person name="Rast P."/>
            <person name="Oberbeckmann S."/>
            <person name="Bunk B."/>
            <person name="Jeske O."/>
            <person name="Meyerdierks A."/>
            <person name="Storesund J.E."/>
            <person name="Kallscheuer N."/>
            <person name="Luecker S."/>
            <person name="Lage O.M."/>
            <person name="Pohl T."/>
            <person name="Merkel B.J."/>
            <person name="Hornburger P."/>
            <person name="Mueller R.-W."/>
            <person name="Bruemmer F."/>
            <person name="Labrenz M."/>
            <person name="Spormann A.M."/>
            <person name="Op den Camp H."/>
            <person name="Overmann J."/>
            <person name="Amann R."/>
            <person name="Jetten M.S.M."/>
            <person name="Mascher T."/>
            <person name="Medema M.H."/>
            <person name="Devos D.P."/>
            <person name="Kaster A.-K."/>
            <person name="Ovreas L."/>
            <person name="Rohde M."/>
            <person name="Galperin M.Y."/>
            <person name="Jogler C."/>
        </authorList>
    </citation>
    <scope>NUCLEOTIDE SEQUENCE [LARGE SCALE GENOMIC DNA]</scope>
    <source>
        <strain evidence="4 5">Mal4</strain>
    </source>
</reference>
<dbReference type="Gene3D" id="2.60.40.1610">
    <property type="entry name" value="Domain of unknown function DUF1254"/>
    <property type="match status" value="1"/>
</dbReference>
<protein>
    <recommendedName>
        <fullName evidence="6">DUF1254 domain-containing protein</fullName>
    </recommendedName>
</protein>
<dbReference type="PANTHER" id="PTHR36509">
    <property type="entry name" value="BLL3101 PROTEIN"/>
    <property type="match status" value="1"/>
</dbReference>
<dbReference type="RefSeq" id="WP_145368361.1">
    <property type="nucleotide sequence ID" value="NZ_CP036275.1"/>
</dbReference>
<feature type="chain" id="PRO_5021989889" description="DUF1254 domain-containing protein" evidence="1">
    <location>
        <begin position="23"/>
        <end position="504"/>
    </location>
</feature>
<gene>
    <name evidence="4" type="ORF">Mal4_18080</name>
</gene>
<name>A0A517Z4W3_9PLAN</name>
<dbReference type="InterPro" id="IPR010679">
    <property type="entry name" value="DUF1254"/>
</dbReference>
<evidence type="ECO:0000313" key="4">
    <source>
        <dbReference type="EMBL" id="QDU37494.1"/>
    </source>
</evidence>
<evidence type="ECO:0000313" key="5">
    <source>
        <dbReference type="Proteomes" id="UP000320496"/>
    </source>
</evidence>
<dbReference type="Pfam" id="PF06863">
    <property type="entry name" value="DUF1254"/>
    <property type="match status" value="1"/>
</dbReference>
<evidence type="ECO:0008006" key="6">
    <source>
        <dbReference type="Google" id="ProtNLM"/>
    </source>
</evidence>
<dbReference type="InterPro" id="IPR037049">
    <property type="entry name" value="DUF1214_C_sf"/>
</dbReference>
<keyword evidence="1" id="KW-0732">Signal</keyword>
<dbReference type="EMBL" id="CP036275">
    <property type="protein sequence ID" value="QDU37494.1"/>
    <property type="molecule type" value="Genomic_DNA"/>
</dbReference>
<evidence type="ECO:0000256" key="1">
    <source>
        <dbReference type="SAM" id="SignalP"/>
    </source>
</evidence>
<sequence precursor="true">MRHAVLMLVLASCLLLVGSAAAQETSPRMKMTTTIPPGIATPDTLETRIGTLHLVDGVPTAETARLLYDNLDFQRGVQAYLSSIQIASMHAMREGILKFGPANRTVLMFADLMDSHALFLTPNTTSVYNVLWLELADEPMVMETPPNVLGLINDYWFHYVCDFGNAGPDRGKGGKYLIVPPDYEGALPDGFHVVRTQTHNHWVIWRGFQQNGDTKPAVEATKKSFRLYPLSQSESQPELTFLNVSGKEFNTIHAGDYRFFEEVNEVVQAEPPEGQDPEILGLLASIGIRKGEPFKPDARMKAILEDAANVGTATARALASRPRDKKFYYYPGESYWVTPFVGGSYQFIENGARLLDARAFFHFYATGITPAMSMAAVGKGSQYAAAFLDAEGKPFDGSKTYRLHLPPGVPAKNFWSIVVYDNQTRSQLQTDQRFPSVSSARETTKQNADGSYDVYFGPTAPEGKESNWIQTIPGKGWNMLLRLYGPAQSWFDKTWRPAAPVVVD</sequence>
<accession>A0A517Z4W3</accession>
<dbReference type="PANTHER" id="PTHR36509:SF3">
    <property type="entry name" value="SIGNAL PEPTIDE PROTEIN"/>
    <property type="match status" value="1"/>
</dbReference>
<dbReference type="Gene3D" id="1.10.3360.10">
    <property type="entry name" value="VPA0735-like domain"/>
    <property type="match status" value="1"/>
</dbReference>
<feature type="domain" description="DUF1214" evidence="2">
    <location>
        <begin position="381"/>
        <end position="488"/>
    </location>
</feature>
<dbReference type="SUPFAM" id="SSF160935">
    <property type="entry name" value="VPA0735-like"/>
    <property type="match status" value="1"/>
</dbReference>
<feature type="signal peptide" evidence="1">
    <location>
        <begin position="1"/>
        <end position="22"/>
    </location>
</feature>
<evidence type="ECO:0000259" key="2">
    <source>
        <dbReference type="Pfam" id="PF06742"/>
    </source>
</evidence>
<dbReference type="InterPro" id="IPR010621">
    <property type="entry name" value="DUF1214"/>
</dbReference>